<evidence type="ECO:0008006" key="4">
    <source>
        <dbReference type="Google" id="ProtNLM"/>
    </source>
</evidence>
<feature type="region of interest" description="Disordered" evidence="1">
    <location>
        <begin position="54"/>
        <end position="79"/>
    </location>
</feature>
<reference evidence="2 3" key="1">
    <citation type="submission" date="2017-08" db="EMBL/GenBank/DDBJ databases">
        <title>Genomes of Fischerella (Mastigocladus) sp. strains.</title>
        <authorList>
            <person name="Miller S.R."/>
        </authorList>
    </citation>
    <scope>NUCLEOTIDE SEQUENCE [LARGE SCALE GENOMIC DNA]</scope>
    <source>
        <strain evidence="2 3">CCMEE 5323</strain>
    </source>
</reference>
<sequence length="79" mass="9065">MQSALHITTKVLPGNKIEIEIPEAQIGDSVDVFVVLPQKVETKKRSVIEIIEESRSRHPSRTAEDIDRQIQEERLSWES</sequence>
<organism evidence="2 3">
    <name type="scientific">Fischerella muscicola CCMEE 5323</name>
    <dbReference type="NCBI Taxonomy" id="2019572"/>
    <lineage>
        <taxon>Bacteria</taxon>
        <taxon>Bacillati</taxon>
        <taxon>Cyanobacteriota</taxon>
        <taxon>Cyanophyceae</taxon>
        <taxon>Nostocales</taxon>
        <taxon>Hapalosiphonaceae</taxon>
        <taxon>Fischerella</taxon>
    </lineage>
</organism>
<comment type="caution">
    <text evidence="2">The sequence shown here is derived from an EMBL/GenBank/DDBJ whole genome shotgun (WGS) entry which is preliminary data.</text>
</comment>
<dbReference type="EMBL" id="NRQW01000281">
    <property type="protein sequence ID" value="PLZ89489.1"/>
    <property type="molecule type" value="Genomic_DNA"/>
</dbReference>
<dbReference type="RefSeq" id="WP_016868722.1">
    <property type="nucleotide sequence ID" value="NZ_CAWNVR010000380.1"/>
</dbReference>
<evidence type="ECO:0000313" key="2">
    <source>
        <dbReference type="EMBL" id="PLZ89489.1"/>
    </source>
</evidence>
<protein>
    <recommendedName>
        <fullName evidence="4">DUF104 domain-containing protein</fullName>
    </recommendedName>
</protein>
<dbReference type="AlphaFoldDB" id="A0A2N6K2R7"/>
<evidence type="ECO:0000313" key="3">
    <source>
        <dbReference type="Proteomes" id="UP000235036"/>
    </source>
</evidence>
<gene>
    <name evidence="2" type="ORF">CEN44_12945</name>
</gene>
<accession>A0A2N6K2R7</accession>
<proteinExistence type="predicted"/>
<evidence type="ECO:0000256" key="1">
    <source>
        <dbReference type="SAM" id="MobiDB-lite"/>
    </source>
</evidence>
<dbReference type="Proteomes" id="UP000235036">
    <property type="component" value="Unassembled WGS sequence"/>
</dbReference>
<name>A0A2N6K2R7_FISMU</name>
<keyword evidence="3" id="KW-1185">Reference proteome</keyword>